<organism evidence="3 4">
    <name type="scientific">Azospirillum thermophilum</name>
    <dbReference type="NCBI Taxonomy" id="2202148"/>
    <lineage>
        <taxon>Bacteria</taxon>
        <taxon>Pseudomonadati</taxon>
        <taxon>Pseudomonadota</taxon>
        <taxon>Alphaproteobacteria</taxon>
        <taxon>Rhodospirillales</taxon>
        <taxon>Azospirillaceae</taxon>
        <taxon>Azospirillum</taxon>
    </lineage>
</organism>
<proteinExistence type="predicted"/>
<feature type="compositionally biased region" description="Low complexity" evidence="1">
    <location>
        <begin position="86"/>
        <end position="107"/>
    </location>
</feature>
<dbReference type="KEGG" id="azz:DEW08_01680"/>
<protein>
    <recommendedName>
        <fullName evidence="2">Helix-turn-helix domain-containing protein</fullName>
    </recommendedName>
</protein>
<sequence>MSDPSDLLTIPEAARFLHPGGAVKPATVRAAIASGTLPAKRFGRTLLVLRTDLERYKMTGDSWQKPTPAPSSSSTDRTSDMGPRQSAASSSTSTSSAGTSTALSASAQRVLAMCGKPNKPSQPSSPSKPNPSMSSAEVLRLPTNSA</sequence>
<keyword evidence="4" id="KW-1185">Reference proteome</keyword>
<feature type="compositionally biased region" description="Polar residues" evidence="1">
    <location>
        <begin position="61"/>
        <end position="76"/>
    </location>
</feature>
<accession>A0A2S2CMZ1</accession>
<evidence type="ECO:0000313" key="3">
    <source>
        <dbReference type="EMBL" id="AWK85815.1"/>
    </source>
</evidence>
<name>A0A2S2CMZ1_9PROT</name>
<reference evidence="4" key="1">
    <citation type="submission" date="2018-05" db="EMBL/GenBank/DDBJ databases">
        <title>Azospirillum thermophila sp. nov., a novel isolated from hot spring.</title>
        <authorList>
            <person name="Zhao Z."/>
        </authorList>
    </citation>
    <scope>NUCLEOTIDE SEQUENCE [LARGE SCALE GENOMIC DNA]</scope>
    <source>
        <strain evidence="4">CFH 70021</strain>
    </source>
</reference>
<evidence type="ECO:0000313" key="4">
    <source>
        <dbReference type="Proteomes" id="UP000245629"/>
    </source>
</evidence>
<dbReference type="InterPro" id="IPR041657">
    <property type="entry name" value="HTH_17"/>
</dbReference>
<dbReference type="AlphaFoldDB" id="A0A2S2CMZ1"/>
<dbReference type="EMBL" id="CP029352">
    <property type="protein sequence ID" value="AWK85815.1"/>
    <property type="molecule type" value="Genomic_DNA"/>
</dbReference>
<feature type="compositionally biased region" description="Low complexity" evidence="1">
    <location>
        <begin position="116"/>
        <end position="135"/>
    </location>
</feature>
<gene>
    <name evidence="3" type="ORF">DEW08_01680</name>
</gene>
<dbReference type="Proteomes" id="UP000245629">
    <property type="component" value="Chromosome 1"/>
</dbReference>
<feature type="region of interest" description="Disordered" evidence="1">
    <location>
        <begin position="56"/>
        <end position="146"/>
    </location>
</feature>
<dbReference type="Pfam" id="PF12728">
    <property type="entry name" value="HTH_17"/>
    <property type="match status" value="1"/>
</dbReference>
<feature type="domain" description="Helix-turn-helix" evidence="2">
    <location>
        <begin position="7"/>
        <end position="57"/>
    </location>
</feature>
<evidence type="ECO:0000259" key="2">
    <source>
        <dbReference type="Pfam" id="PF12728"/>
    </source>
</evidence>
<evidence type="ECO:0000256" key="1">
    <source>
        <dbReference type="SAM" id="MobiDB-lite"/>
    </source>
</evidence>